<dbReference type="VEuPathDB" id="FungiDB:TSTA_013350"/>
<gene>
    <name evidence="5" type="ORF">TSTA_013350</name>
</gene>
<evidence type="ECO:0000256" key="3">
    <source>
        <dbReference type="SAM" id="MobiDB-lite"/>
    </source>
</evidence>
<dbReference type="InterPro" id="IPR011701">
    <property type="entry name" value="MFS"/>
</dbReference>
<feature type="transmembrane region" description="Helical" evidence="4">
    <location>
        <begin position="307"/>
        <end position="325"/>
    </location>
</feature>
<dbReference type="GO" id="GO:0016020">
    <property type="term" value="C:membrane"/>
    <property type="evidence" value="ECO:0007669"/>
    <property type="project" value="UniProtKB-SubCell"/>
</dbReference>
<comment type="similarity">
    <text evidence="2">Belongs to the major facilitator superfamily. Monocarboxylate porter (TC 2.A.1.13) family.</text>
</comment>
<feature type="transmembrane region" description="Helical" evidence="4">
    <location>
        <begin position="218"/>
        <end position="239"/>
    </location>
</feature>
<organism evidence="5 6">
    <name type="scientific">Talaromyces stipitatus (strain ATCC 10500 / CBS 375.48 / QM 6759 / NRRL 1006)</name>
    <name type="common">Penicillium stipitatum</name>
    <dbReference type="NCBI Taxonomy" id="441959"/>
    <lineage>
        <taxon>Eukaryota</taxon>
        <taxon>Fungi</taxon>
        <taxon>Dikarya</taxon>
        <taxon>Ascomycota</taxon>
        <taxon>Pezizomycotina</taxon>
        <taxon>Eurotiomycetes</taxon>
        <taxon>Eurotiomycetidae</taxon>
        <taxon>Eurotiales</taxon>
        <taxon>Trichocomaceae</taxon>
        <taxon>Talaromyces</taxon>
        <taxon>Talaromyces sect. Talaromyces</taxon>
    </lineage>
</organism>
<evidence type="ECO:0000256" key="2">
    <source>
        <dbReference type="ARBA" id="ARBA00006727"/>
    </source>
</evidence>
<dbReference type="InParanoid" id="B8MGB2"/>
<keyword evidence="4" id="KW-0812">Transmembrane</keyword>
<dbReference type="InterPro" id="IPR036259">
    <property type="entry name" value="MFS_trans_sf"/>
</dbReference>
<dbReference type="Proteomes" id="UP000001745">
    <property type="component" value="Unassembled WGS sequence"/>
</dbReference>
<protein>
    <submittedName>
        <fullName evidence="5">Monocarboxylate transporter, putative</fullName>
    </submittedName>
</protein>
<keyword evidence="4" id="KW-0472">Membrane</keyword>
<feature type="transmembrane region" description="Helical" evidence="4">
    <location>
        <begin position="142"/>
        <end position="167"/>
    </location>
</feature>
<dbReference type="RefSeq" id="XP_002483466.1">
    <property type="nucleotide sequence ID" value="XM_002483421.1"/>
</dbReference>
<comment type="subcellular location">
    <subcellularLocation>
        <location evidence="1">Membrane</location>
        <topology evidence="1">Multi-pass membrane protein</topology>
    </subcellularLocation>
</comment>
<accession>B8MGB2</accession>
<feature type="compositionally biased region" description="Polar residues" evidence="3">
    <location>
        <begin position="8"/>
        <end position="19"/>
    </location>
</feature>
<feature type="transmembrane region" description="Helical" evidence="4">
    <location>
        <begin position="74"/>
        <end position="93"/>
    </location>
</feature>
<dbReference type="Pfam" id="PF07690">
    <property type="entry name" value="MFS_1"/>
    <property type="match status" value="1"/>
</dbReference>
<evidence type="ECO:0000313" key="6">
    <source>
        <dbReference type="Proteomes" id="UP000001745"/>
    </source>
</evidence>
<proteinExistence type="inferred from homology"/>
<feature type="transmembrane region" description="Helical" evidence="4">
    <location>
        <begin position="179"/>
        <end position="198"/>
    </location>
</feature>
<evidence type="ECO:0000313" key="5">
    <source>
        <dbReference type="EMBL" id="EED16232.1"/>
    </source>
</evidence>
<feature type="transmembrane region" description="Helical" evidence="4">
    <location>
        <begin position="373"/>
        <end position="392"/>
    </location>
</feature>
<dbReference type="EMBL" id="EQ962656">
    <property type="protein sequence ID" value="EED16232.1"/>
    <property type="molecule type" value="Genomic_DNA"/>
</dbReference>
<dbReference type="PhylomeDB" id="B8MGB2"/>
<keyword evidence="6" id="KW-1185">Reference proteome</keyword>
<reference evidence="6" key="1">
    <citation type="journal article" date="2015" name="Genome Announc.">
        <title>Genome sequence of the AIDS-associated pathogen Penicillium marneffei (ATCC18224) and its near taxonomic relative Talaromyces stipitatus (ATCC10500).</title>
        <authorList>
            <person name="Nierman W.C."/>
            <person name="Fedorova-Abrams N.D."/>
            <person name="Andrianopoulos A."/>
        </authorList>
    </citation>
    <scope>NUCLEOTIDE SEQUENCE [LARGE SCALE GENOMIC DNA]</scope>
    <source>
        <strain evidence="6">ATCC 10500 / CBS 375.48 / QM 6759 / NRRL 1006</strain>
    </source>
</reference>
<dbReference type="Gene3D" id="1.20.1250.20">
    <property type="entry name" value="MFS general substrate transporter like domains"/>
    <property type="match status" value="1"/>
</dbReference>
<dbReference type="eggNOG" id="KOG2504">
    <property type="taxonomic scope" value="Eukaryota"/>
</dbReference>
<feature type="transmembrane region" description="Helical" evidence="4">
    <location>
        <begin position="35"/>
        <end position="54"/>
    </location>
</feature>
<dbReference type="GO" id="GO:0022857">
    <property type="term" value="F:transmembrane transporter activity"/>
    <property type="evidence" value="ECO:0007669"/>
    <property type="project" value="InterPro"/>
</dbReference>
<dbReference type="PANTHER" id="PTHR11360:SF130">
    <property type="entry name" value="MAJOR FACILITATOR SUPERFAMILY (MFS) PROFILE DOMAIN-CONTAINING PROTEIN-RELATED"/>
    <property type="match status" value="1"/>
</dbReference>
<feature type="transmembrane region" description="Helical" evidence="4">
    <location>
        <begin position="283"/>
        <end position="301"/>
    </location>
</feature>
<sequence length="405" mass="43810">MEDPEKQPGSSVSSLSSDATPDVLKIPPPPDGGTLAWLHVFFGHMVFFNTIGVTNSYGVFQQYYTETLGHSPSTVGWIGGIQMFLIFFGGVFSGRATDAGYFRHCFVTGVVFQAICYGLGCGLLFTPGLSVTSSYFLKRRTLAIGIVAAGAATGGMVYPAVANALLYHSTVGFPWTMRVMGLIMLITHIPSIIGYRPYVPPRSTGPLVEWAAFRETPFVAFIASMSLCFWGLYMAFFYLGTFARGTIHLADSLNLVIVLNGVGVIGRMVPNILAQRFTGITNMNIFCNIICAICIYFWMAVDSSSGLYVWSVAYGLFAGAAQALFPTMATRQTTDMSKMGTRTGMIFTIISFFCLTAPAIEGALIQVDGGDYMGAQLFAGIAVVLGTGCLMLNRWARVGWRIAKI</sequence>
<evidence type="ECO:0000256" key="4">
    <source>
        <dbReference type="SAM" id="Phobius"/>
    </source>
</evidence>
<evidence type="ECO:0000256" key="1">
    <source>
        <dbReference type="ARBA" id="ARBA00004141"/>
    </source>
</evidence>
<dbReference type="OrthoDB" id="6499973at2759"/>
<dbReference type="SUPFAM" id="SSF103473">
    <property type="entry name" value="MFS general substrate transporter"/>
    <property type="match status" value="1"/>
</dbReference>
<dbReference type="InterPro" id="IPR050327">
    <property type="entry name" value="Proton-linked_MCT"/>
</dbReference>
<dbReference type="PANTHER" id="PTHR11360">
    <property type="entry name" value="MONOCARBOXYLATE TRANSPORTER"/>
    <property type="match status" value="1"/>
</dbReference>
<feature type="transmembrane region" description="Helical" evidence="4">
    <location>
        <begin position="105"/>
        <end position="130"/>
    </location>
</feature>
<dbReference type="OMA" id="LMHIVFF"/>
<dbReference type="HOGENOM" id="CLU_001265_1_1_1"/>
<dbReference type="GeneID" id="8108211"/>
<feature type="region of interest" description="Disordered" evidence="3">
    <location>
        <begin position="1"/>
        <end position="23"/>
    </location>
</feature>
<name>B8MGB2_TALSN</name>
<keyword evidence="4" id="KW-1133">Transmembrane helix</keyword>
<feature type="transmembrane region" description="Helical" evidence="4">
    <location>
        <begin position="346"/>
        <end position="367"/>
    </location>
</feature>
<dbReference type="AlphaFoldDB" id="B8MGB2"/>